<accession>A0A4D8QDQ6</accession>
<dbReference type="Proteomes" id="UP000298596">
    <property type="component" value="Plasmid p6"/>
</dbReference>
<evidence type="ECO:0000313" key="3">
    <source>
        <dbReference type="Proteomes" id="UP000298596"/>
    </source>
</evidence>
<dbReference type="Pfam" id="PF04480">
    <property type="entry name" value="DUF559"/>
    <property type="match status" value="1"/>
</dbReference>
<sequence length="277" mass="31469">MTNQFHGNMRKYVEVKPCTRCGAYFKRNSKYSDEQWHKAQYCSRVCTGTWNKGLTRADDPRLESIAIRTSIGARGRPAWNKGLTAETCESLRIGGLKIAKANRGKKATGRRAEGLAIGRTWAKGKTKEDTPSIARRSEICAGILRGRRNEAHSVRMRELYALHPERHPNAIIAKKTKGKGYTNIEKIVAEILTEGGVEFQFNARIGTKWVDFLISGTNLVVEADGERWHTNKEGETLRDLYIESMGFRILHLPGRKIMKDRDTCRTEILAFVWSTRE</sequence>
<name>A0A4D8QDQ6_AZOBR</name>
<keyword evidence="2" id="KW-0614">Plasmid</keyword>
<dbReference type="SUPFAM" id="SSF52980">
    <property type="entry name" value="Restriction endonuclease-like"/>
    <property type="match status" value="1"/>
</dbReference>
<proteinExistence type="predicted"/>
<reference evidence="2 3" key="1">
    <citation type="submission" date="2018-09" db="EMBL/GenBank/DDBJ databases">
        <title>Whole genome based analysis of evolution and adaptive divergence in Indian and Brazilian strains of Azospirillum brasilense.</title>
        <authorList>
            <person name="Singh C."/>
            <person name="Tripathi A.K."/>
        </authorList>
    </citation>
    <scope>NUCLEOTIDE SEQUENCE [LARGE SCALE GENOMIC DNA]</scope>
    <source>
        <strain evidence="2 3">MTCC4036</strain>
        <plasmid evidence="2 3">p6</plasmid>
    </source>
</reference>
<geneLocation type="plasmid" evidence="2 3">
    <name>p6</name>
</geneLocation>
<dbReference type="EMBL" id="CP032336">
    <property type="protein sequence ID" value="QCO07391.1"/>
    <property type="molecule type" value="Genomic_DNA"/>
</dbReference>
<evidence type="ECO:0000259" key="1">
    <source>
        <dbReference type="Pfam" id="PF04480"/>
    </source>
</evidence>
<dbReference type="Gene3D" id="3.40.960.10">
    <property type="entry name" value="VSR Endonuclease"/>
    <property type="match status" value="1"/>
</dbReference>
<feature type="domain" description="DUF559" evidence="1">
    <location>
        <begin position="195"/>
        <end position="271"/>
    </location>
</feature>
<dbReference type="InterPro" id="IPR007569">
    <property type="entry name" value="DUF559"/>
</dbReference>
<gene>
    <name evidence="2" type="ORF">D3867_36575</name>
</gene>
<dbReference type="InterPro" id="IPR011335">
    <property type="entry name" value="Restrct_endonuc-II-like"/>
</dbReference>
<dbReference type="AlphaFoldDB" id="A0A4D8QDQ6"/>
<protein>
    <submittedName>
        <fullName evidence="2">DUF559 domain-containing protein</fullName>
    </submittedName>
</protein>
<organism evidence="2 3">
    <name type="scientific">Azospirillum brasilense</name>
    <dbReference type="NCBI Taxonomy" id="192"/>
    <lineage>
        <taxon>Bacteria</taxon>
        <taxon>Pseudomonadati</taxon>
        <taxon>Pseudomonadota</taxon>
        <taxon>Alphaproteobacteria</taxon>
        <taxon>Rhodospirillales</taxon>
        <taxon>Azospirillaceae</taxon>
        <taxon>Azospirillum</taxon>
    </lineage>
</organism>
<evidence type="ECO:0000313" key="2">
    <source>
        <dbReference type="EMBL" id="QCO07391.1"/>
    </source>
</evidence>